<dbReference type="InterPro" id="IPR011106">
    <property type="entry name" value="MANSC_N"/>
</dbReference>
<evidence type="ECO:0000256" key="2">
    <source>
        <dbReference type="ARBA" id="ARBA00022692"/>
    </source>
</evidence>
<dbReference type="Gene3D" id="4.10.400.10">
    <property type="entry name" value="Low-density Lipoprotein Receptor"/>
    <property type="match status" value="1"/>
</dbReference>
<evidence type="ECO:0000256" key="8">
    <source>
        <dbReference type="PROSITE-ProRule" id="PRU00124"/>
    </source>
</evidence>
<dbReference type="SMART" id="SM00765">
    <property type="entry name" value="MANEC"/>
    <property type="match status" value="1"/>
</dbReference>
<dbReference type="InterPro" id="IPR023415">
    <property type="entry name" value="LDLR_class-A_CS"/>
</dbReference>
<evidence type="ECO:0000256" key="6">
    <source>
        <dbReference type="ARBA" id="ARBA00023157"/>
    </source>
</evidence>
<feature type="signal peptide" evidence="11">
    <location>
        <begin position="1"/>
        <end position="18"/>
    </location>
</feature>
<dbReference type="PANTHER" id="PTHR46876:SF1">
    <property type="entry name" value="LOW-DENSITY LIPOPROTEIN RECEPTOR-RELATED PROTEIN 11"/>
    <property type="match status" value="1"/>
</dbReference>
<feature type="compositionally biased region" description="Basic and acidic residues" evidence="9">
    <location>
        <begin position="45"/>
        <end position="55"/>
    </location>
</feature>
<evidence type="ECO:0000256" key="10">
    <source>
        <dbReference type="SAM" id="Phobius"/>
    </source>
</evidence>
<sequence length="417" mass="48172">MKNLLYTIVLVIIGLIKTYEQSSFPIKGPEMSENYLHNDQNDPMYFERDKKKDSDTEPLYNHRRKTINPEEQICLSRLNSFDSNRMIDTKKSVDNGARLLSVEKIHVDKEFKLSELQDSCANLCCSTDSCDTGLLSLMKGHDGYRCYMFKCDGHCFFIKHKDYIVLRQKTPEQLNDNLIQTGHSPTGATCHKNYEFTCLSNKQCIPIYDVCDSIPHCDDKSDELNCNLEQIIKTTSKKMSTKTTSKNRINTDDYDDSEYEYDLVKQQNDIIAHLKELEELNSNRFYHKPDFFDSFMKERQTKSKIKLTNSPNNKIRTTKINKIDKPIFHDMEMNVNRINFDDGKEIVAVNKSDHVQAIVILIIGCLLVASFFIYLAVSTKYLSKKLKIISLLKQDKSKGSAQNVDVDGDYLINGLYL</sequence>
<keyword evidence="6 8" id="KW-1015">Disulfide bond</keyword>
<keyword evidence="14" id="KW-1185">Reference proteome</keyword>
<evidence type="ECO:0000313" key="14">
    <source>
        <dbReference type="Proteomes" id="UP000663879"/>
    </source>
</evidence>
<dbReference type="InterPro" id="IPR002172">
    <property type="entry name" value="LDrepeatLR_classA_rpt"/>
</dbReference>
<keyword evidence="3 11" id="KW-0732">Signal</keyword>
<protein>
    <recommendedName>
        <fullName evidence="12">Seven cysteines N-terminal domain-containing protein</fullName>
    </recommendedName>
</protein>
<dbReference type="SMART" id="SM00192">
    <property type="entry name" value="LDLa"/>
    <property type="match status" value="1"/>
</dbReference>
<dbReference type="Pfam" id="PF00057">
    <property type="entry name" value="Ldl_recept_a"/>
    <property type="match status" value="1"/>
</dbReference>
<evidence type="ECO:0000256" key="3">
    <source>
        <dbReference type="ARBA" id="ARBA00022729"/>
    </source>
</evidence>
<keyword evidence="7" id="KW-0325">Glycoprotein</keyword>
<comment type="caution">
    <text evidence="13">The sequence shown here is derived from an EMBL/GenBank/DDBJ whole genome shotgun (WGS) entry which is preliminary data.</text>
</comment>
<proteinExistence type="predicted"/>
<feature type="region of interest" description="Disordered" evidence="9">
    <location>
        <begin position="37"/>
        <end position="61"/>
    </location>
</feature>
<dbReference type="PANTHER" id="PTHR46876">
    <property type="entry name" value="LOW-DENSITY LIPOPROTEIN RECEPTOR-RELATED PROTEIN 11"/>
    <property type="match status" value="1"/>
</dbReference>
<dbReference type="PROSITE" id="PS50068">
    <property type="entry name" value="LDLRA_2"/>
    <property type="match status" value="1"/>
</dbReference>
<dbReference type="SUPFAM" id="SSF57424">
    <property type="entry name" value="LDL receptor-like module"/>
    <property type="match status" value="1"/>
</dbReference>
<evidence type="ECO:0000256" key="4">
    <source>
        <dbReference type="ARBA" id="ARBA00022989"/>
    </source>
</evidence>
<keyword evidence="5 10" id="KW-0472">Membrane</keyword>
<evidence type="ECO:0000256" key="7">
    <source>
        <dbReference type="ARBA" id="ARBA00023180"/>
    </source>
</evidence>
<evidence type="ECO:0000256" key="11">
    <source>
        <dbReference type="SAM" id="SignalP"/>
    </source>
</evidence>
<comment type="subcellular location">
    <subcellularLocation>
        <location evidence="1">Membrane</location>
        <topology evidence="1">Single-pass type I membrane protein</topology>
    </subcellularLocation>
</comment>
<feature type="transmembrane region" description="Helical" evidence="10">
    <location>
        <begin position="357"/>
        <end position="377"/>
    </location>
</feature>
<evidence type="ECO:0000313" key="13">
    <source>
        <dbReference type="EMBL" id="CAF0990659.1"/>
    </source>
</evidence>
<feature type="chain" id="PRO_5032718500" description="Seven cysteines N-terminal domain-containing protein" evidence="11">
    <location>
        <begin position="19"/>
        <end position="417"/>
    </location>
</feature>
<dbReference type="EMBL" id="CAJNOC010003611">
    <property type="protein sequence ID" value="CAF0990659.1"/>
    <property type="molecule type" value="Genomic_DNA"/>
</dbReference>
<evidence type="ECO:0000256" key="5">
    <source>
        <dbReference type="ARBA" id="ARBA00023136"/>
    </source>
</evidence>
<accession>A0A814G6I2</accession>
<dbReference type="InterPro" id="IPR013980">
    <property type="entry name" value="MANSC_dom"/>
</dbReference>
<feature type="disulfide bond" evidence="8">
    <location>
        <begin position="211"/>
        <end position="226"/>
    </location>
</feature>
<comment type="caution">
    <text evidence="8">Lacks conserved residue(s) required for the propagation of feature annotation.</text>
</comment>
<dbReference type="OrthoDB" id="10015752at2759"/>
<keyword evidence="2 10" id="KW-0812">Transmembrane</keyword>
<keyword evidence="4 10" id="KW-1133">Transmembrane helix</keyword>
<evidence type="ECO:0000256" key="9">
    <source>
        <dbReference type="SAM" id="MobiDB-lite"/>
    </source>
</evidence>
<name>A0A814G6I2_9BILA</name>
<evidence type="ECO:0000256" key="1">
    <source>
        <dbReference type="ARBA" id="ARBA00004479"/>
    </source>
</evidence>
<dbReference type="CDD" id="cd00112">
    <property type="entry name" value="LDLa"/>
    <property type="match status" value="1"/>
</dbReference>
<dbReference type="AlphaFoldDB" id="A0A814G6I2"/>
<dbReference type="Proteomes" id="UP000663879">
    <property type="component" value="Unassembled WGS sequence"/>
</dbReference>
<reference evidence="13" key="1">
    <citation type="submission" date="2021-02" db="EMBL/GenBank/DDBJ databases">
        <authorList>
            <person name="Nowell W R."/>
        </authorList>
    </citation>
    <scope>NUCLEOTIDE SEQUENCE</scope>
    <source>
        <strain evidence="13">Ploen Becks lab</strain>
    </source>
</reference>
<gene>
    <name evidence="13" type="ORF">OXX778_LOCUS15893</name>
</gene>
<evidence type="ECO:0000259" key="12">
    <source>
        <dbReference type="SMART" id="SM00765"/>
    </source>
</evidence>
<dbReference type="PROSITE" id="PS01209">
    <property type="entry name" value="LDLRA_1"/>
    <property type="match status" value="1"/>
</dbReference>
<organism evidence="13 14">
    <name type="scientific">Brachionus calyciflorus</name>
    <dbReference type="NCBI Taxonomy" id="104777"/>
    <lineage>
        <taxon>Eukaryota</taxon>
        <taxon>Metazoa</taxon>
        <taxon>Spiralia</taxon>
        <taxon>Gnathifera</taxon>
        <taxon>Rotifera</taxon>
        <taxon>Eurotatoria</taxon>
        <taxon>Monogononta</taxon>
        <taxon>Pseudotrocha</taxon>
        <taxon>Ploima</taxon>
        <taxon>Brachionidae</taxon>
        <taxon>Brachionus</taxon>
    </lineage>
</organism>
<dbReference type="GO" id="GO:0016020">
    <property type="term" value="C:membrane"/>
    <property type="evidence" value="ECO:0007669"/>
    <property type="project" value="UniProtKB-SubCell"/>
</dbReference>
<dbReference type="InterPro" id="IPR036055">
    <property type="entry name" value="LDL_receptor-like_sf"/>
</dbReference>
<feature type="domain" description="Seven cysteines N-terminal" evidence="12">
    <location>
        <begin position="69"/>
        <end position="166"/>
    </location>
</feature>
<dbReference type="Pfam" id="PF07502">
    <property type="entry name" value="MANEC"/>
    <property type="match status" value="1"/>
</dbReference>